<reference evidence="1 2" key="1">
    <citation type="submission" date="2019-03" db="EMBL/GenBank/DDBJ databases">
        <title>Genomic Encyclopedia of Archaeal and Bacterial Type Strains, Phase II (KMG-II): from individual species to whole genera.</title>
        <authorList>
            <person name="Goeker M."/>
        </authorList>
    </citation>
    <scope>NUCLEOTIDE SEQUENCE [LARGE SCALE GENOMIC DNA]</scope>
    <source>
        <strain evidence="1 2">DSM 28353</strain>
    </source>
</reference>
<dbReference type="Proteomes" id="UP000295292">
    <property type="component" value="Unassembled WGS sequence"/>
</dbReference>
<evidence type="ECO:0000313" key="2">
    <source>
        <dbReference type="Proteomes" id="UP000295292"/>
    </source>
</evidence>
<dbReference type="AlphaFoldDB" id="A0A4R6WWB9"/>
<gene>
    <name evidence="1" type="ORF">CLV99_0225</name>
</gene>
<evidence type="ECO:0000313" key="1">
    <source>
        <dbReference type="EMBL" id="TDQ81697.1"/>
    </source>
</evidence>
<organism evidence="1 2">
    <name type="scientific">Sphingobacterium yanglingense</name>
    <dbReference type="NCBI Taxonomy" id="1437280"/>
    <lineage>
        <taxon>Bacteria</taxon>
        <taxon>Pseudomonadati</taxon>
        <taxon>Bacteroidota</taxon>
        <taxon>Sphingobacteriia</taxon>
        <taxon>Sphingobacteriales</taxon>
        <taxon>Sphingobacteriaceae</taxon>
        <taxon>Sphingobacterium</taxon>
    </lineage>
</organism>
<keyword evidence="2" id="KW-1185">Reference proteome</keyword>
<dbReference type="OrthoDB" id="710439at2"/>
<comment type="caution">
    <text evidence="1">The sequence shown here is derived from an EMBL/GenBank/DDBJ whole genome shotgun (WGS) entry which is preliminary data.</text>
</comment>
<sequence length="91" mass="11192">MDEKARPKFKKCRGTGKVSFPNKLEAHWTMLKHKWSALVRNKIDGRRVKHRQGKQAQRRVYYCKVCKGYHLTKWTKQNFNNYTRYRDEERF</sequence>
<accession>A0A4R6WWB9</accession>
<name>A0A4R6WWB9_9SPHI</name>
<dbReference type="RefSeq" id="WP_133582649.1">
    <property type="nucleotide sequence ID" value="NZ_SNYV01000003.1"/>
</dbReference>
<protein>
    <submittedName>
        <fullName evidence="1">Uncharacterized protein</fullName>
    </submittedName>
</protein>
<proteinExistence type="predicted"/>
<dbReference type="EMBL" id="SNYV01000003">
    <property type="protein sequence ID" value="TDQ81697.1"/>
    <property type="molecule type" value="Genomic_DNA"/>
</dbReference>